<dbReference type="WBParaSite" id="maker-uti_cns_0002905-snap-gene-0.3-mRNA-1">
    <property type="protein sequence ID" value="maker-uti_cns_0002905-snap-gene-0.3-mRNA-1"/>
    <property type="gene ID" value="maker-uti_cns_0002905-snap-gene-0.3"/>
</dbReference>
<feature type="region of interest" description="Disordered" evidence="5">
    <location>
        <begin position="525"/>
        <end position="545"/>
    </location>
</feature>
<dbReference type="Proteomes" id="UP000095280">
    <property type="component" value="Unplaced"/>
</dbReference>
<feature type="region of interest" description="Disordered" evidence="5">
    <location>
        <begin position="156"/>
        <end position="215"/>
    </location>
</feature>
<keyword evidence="2" id="KW-0812">Transmembrane</keyword>
<dbReference type="SUPFAM" id="SSF81324">
    <property type="entry name" value="Voltage-gated potassium channels"/>
    <property type="match status" value="1"/>
</dbReference>
<dbReference type="Pfam" id="PF00520">
    <property type="entry name" value="Ion_trans"/>
    <property type="match status" value="1"/>
</dbReference>
<dbReference type="PANTHER" id="PTHR45638:SF11">
    <property type="entry name" value="CYCLIC NUCLEOTIDE-GATED CATION CHANNEL SUBUNIT A"/>
    <property type="match status" value="1"/>
</dbReference>
<evidence type="ECO:0000313" key="7">
    <source>
        <dbReference type="Proteomes" id="UP000095280"/>
    </source>
</evidence>
<evidence type="ECO:0000256" key="1">
    <source>
        <dbReference type="ARBA" id="ARBA00004141"/>
    </source>
</evidence>
<dbReference type="SUPFAM" id="SSF101447">
    <property type="entry name" value="Formin homology 2 domain (FH2 domain)"/>
    <property type="match status" value="1"/>
</dbReference>
<evidence type="ECO:0000256" key="4">
    <source>
        <dbReference type="ARBA" id="ARBA00023136"/>
    </source>
</evidence>
<keyword evidence="7" id="KW-1185">Reference proteome</keyword>
<protein>
    <submittedName>
        <fullName evidence="8">CRIB domain-containing protein</fullName>
    </submittedName>
</protein>
<dbReference type="GO" id="GO:0030553">
    <property type="term" value="F:cGMP binding"/>
    <property type="evidence" value="ECO:0007669"/>
    <property type="project" value="TreeGrafter"/>
</dbReference>
<feature type="compositionally biased region" description="Basic residues" evidence="5">
    <location>
        <begin position="125"/>
        <end position="134"/>
    </location>
</feature>
<name>A0A1I8GSA6_9PLAT</name>
<reference evidence="8" key="1">
    <citation type="submission" date="2016-11" db="UniProtKB">
        <authorList>
            <consortium name="WormBaseParasite"/>
        </authorList>
    </citation>
    <scope>IDENTIFICATION</scope>
</reference>
<feature type="compositionally biased region" description="Pro residues" evidence="5">
    <location>
        <begin position="177"/>
        <end position="195"/>
    </location>
</feature>
<dbReference type="GO" id="GO:0044877">
    <property type="term" value="F:protein-containing complex binding"/>
    <property type="evidence" value="ECO:0007669"/>
    <property type="project" value="TreeGrafter"/>
</dbReference>
<organism evidence="7 8">
    <name type="scientific">Macrostomum lignano</name>
    <dbReference type="NCBI Taxonomy" id="282301"/>
    <lineage>
        <taxon>Eukaryota</taxon>
        <taxon>Metazoa</taxon>
        <taxon>Spiralia</taxon>
        <taxon>Lophotrochozoa</taxon>
        <taxon>Platyhelminthes</taxon>
        <taxon>Rhabditophora</taxon>
        <taxon>Macrostomorpha</taxon>
        <taxon>Macrostomida</taxon>
        <taxon>Macrostomidae</taxon>
        <taxon>Macrostomum</taxon>
    </lineage>
</organism>
<evidence type="ECO:0000313" key="8">
    <source>
        <dbReference type="WBParaSite" id="maker-uti_cns_0002905-snap-gene-0.3-mRNA-1"/>
    </source>
</evidence>
<dbReference type="InterPro" id="IPR000095">
    <property type="entry name" value="CRIB_dom"/>
</dbReference>
<dbReference type="GO" id="GO:0017071">
    <property type="term" value="C:intracellular cyclic nucleotide activated cation channel complex"/>
    <property type="evidence" value="ECO:0007669"/>
    <property type="project" value="TreeGrafter"/>
</dbReference>
<proteinExistence type="predicted"/>
<dbReference type="PROSITE" id="PS50108">
    <property type="entry name" value="CRIB"/>
    <property type="match status" value="1"/>
</dbReference>
<evidence type="ECO:0000256" key="5">
    <source>
        <dbReference type="SAM" id="MobiDB-lite"/>
    </source>
</evidence>
<dbReference type="GO" id="GO:0005223">
    <property type="term" value="F:intracellularly cGMP-activated cation channel activity"/>
    <property type="evidence" value="ECO:0007669"/>
    <property type="project" value="TreeGrafter"/>
</dbReference>
<evidence type="ECO:0000256" key="2">
    <source>
        <dbReference type="ARBA" id="ARBA00022692"/>
    </source>
</evidence>
<feature type="region of interest" description="Disordered" evidence="5">
    <location>
        <begin position="113"/>
        <end position="134"/>
    </location>
</feature>
<dbReference type="InterPro" id="IPR036936">
    <property type="entry name" value="CRIB_dom_sf"/>
</dbReference>
<feature type="region of interest" description="Disordered" evidence="5">
    <location>
        <begin position="1"/>
        <end position="20"/>
    </location>
</feature>
<feature type="domain" description="CRIB" evidence="6">
    <location>
        <begin position="29"/>
        <end position="42"/>
    </location>
</feature>
<evidence type="ECO:0000259" key="6">
    <source>
        <dbReference type="PROSITE" id="PS50108"/>
    </source>
</evidence>
<keyword evidence="3" id="KW-1133">Transmembrane helix</keyword>
<dbReference type="GO" id="GO:0005886">
    <property type="term" value="C:plasma membrane"/>
    <property type="evidence" value="ECO:0007669"/>
    <property type="project" value="TreeGrafter"/>
</dbReference>
<dbReference type="GO" id="GO:0005222">
    <property type="term" value="F:intracellularly cAMP-activated cation channel activity"/>
    <property type="evidence" value="ECO:0007669"/>
    <property type="project" value="TreeGrafter"/>
</dbReference>
<accession>A0A1I8GSA6</accession>
<evidence type="ECO:0000256" key="3">
    <source>
        <dbReference type="ARBA" id="ARBA00022989"/>
    </source>
</evidence>
<sequence length="749" mass="82502">MTALAAPHSAVHHPQHRRLTRGRLRRQDIGAPQNFRHVQHAGVDTLADNAARIDQFDWQSDPVLRQLFGSLDADLQAKVAASPTGPQALNKFADRHGGIQNLMELAKSQGYTAGVETGPGGGAAKNRRRRSRAVRARRLRLCRAFRRCCLRIPRAPSPLRPRQRLPRPHHRPHHRPPPPPPPPAPPPPPPPPKPQVPLGLIGKPRRPSVPAVAPSNSLAADLEKYLIGVYQGTHGTCAGCRRDRLLQPLTQPVVHPRGRLPVGMQQQLLDEAVLHVSLHPSLKAPHREGGSHQLVAAVQRPGAALPSGQKRQAPSWRASASELYTRPPASGVVDGLLLNGRSVQNLLDSSSARKHKGEVRRCCRCSITASSTRQTRRVADKSLLGSGGCCMTAMYAASLATLRERTSYEGDVLSTVDALFWLLLAVHPVLVFADNVPVPAGPQFRRLVRLVQHHPDTLGQLRLLPAVLGYHVPIGKGMSSSSAAAAVGTSREQLAPGSANANGRSVLGRVTDGVSVLTRWLTRSSASRRREQQEQQEAEIEAEEGSRYRRRSSFFQKLHMGDHEMTATSVSGAAGNGANDCDGEGSTRTTPRYCSFASEFVVDTSQTFYYNWLAVVSAAFSYNLVFIIARSVFTQLQEALWVWLLFDYLTDGVNLIDMFFSSRTGVLEQGLMITDLSRLRRFYRQTMRFKLDVLAVLPTDLLYLVPQISTNGVYVRANRLLKFGKFSRILRPHRGPNKLSESVPRVEPY</sequence>
<feature type="compositionally biased region" description="Basic residues" evidence="5">
    <location>
        <begin position="161"/>
        <end position="176"/>
    </location>
</feature>
<dbReference type="AlphaFoldDB" id="A0A1I8GSA6"/>
<keyword evidence="4" id="KW-0472">Membrane</keyword>
<dbReference type="Gene3D" id="3.90.810.10">
    <property type="entry name" value="CRIB domain"/>
    <property type="match status" value="1"/>
</dbReference>
<dbReference type="InterPro" id="IPR005821">
    <property type="entry name" value="Ion_trans_dom"/>
</dbReference>
<feature type="compositionally biased region" description="Acidic residues" evidence="5">
    <location>
        <begin position="534"/>
        <end position="543"/>
    </location>
</feature>
<dbReference type="InterPro" id="IPR050866">
    <property type="entry name" value="CNG_cation_channel"/>
</dbReference>
<feature type="compositionally biased region" description="Basic residues" evidence="5">
    <location>
        <begin position="10"/>
        <end position="20"/>
    </location>
</feature>
<dbReference type="Gene3D" id="1.10.287.70">
    <property type="match status" value="1"/>
</dbReference>
<comment type="subcellular location">
    <subcellularLocation>
        <location evidence="1">Membrane</location>
        <topology evidence="1">Multi-pass membrane protein</topology>
    </subcellularLocation>
</comment>
<dbReference type="PANTHER" id="PTHR45638">
    <property type="entry name" value="CYCLIC NUCLEOTIDE-GATED CATION CHANNEL SUBUNIT A"/>
    <property type="match status" value="1"/>
</dbReference>